<dbReference type="AlphaFoldDB" id="A0AAJ0DLG1"/>
<comment type="caution">
    <text evidence="1">The sequence shown here is derived from an EMBL/GenBank/DDBJ whole genome shotgun (WGS) entry which is preliminary data.</text>
</comment>
<proteinExistence type="predicted"/>
<organism evidence="1 2">
    <name type="scientific">Extremus antarcticus</name>
    <dbReference type="NCBI Taxonomy" id="702011"/>
    <lineage>
        <taxon>Eukaryota</taxon>
        <taxon>Fungi</taxon>
        <taxon>Dikarya</taxon>
        <taxon>Ascomycota</taxon>
        <taxon>Pezizomycotina</taxon>
        <taxon>Dothideomycetes</taxon>
        <taxon>Dothideomycetidae</taxon>
        <taxon>Mycosphaerellales</taxon>
        <taxon>Extremaceae</taxon>
        <taxon>Extremus</taxon>
    </lineage>
</organism>
<dbReference type="PANTHER" id="PTHR41252">
    <property type="entry name" value="BLR2505 PROTEIN"/>
    <property type="match status" value="1"/>
</dbReference>
<evidence type="ECO:0000313" key="1">
    <source>
        <dbReference type="EMBL" id="KAK3052460.1"/>
    </source>
</evidence>
<dbReference type="PANTHER" id="PTHR41252:SF1">
    <property type="entry name" value="BLR2505 PROTEIN"/>
    <property type="match status" value="1"/>
</dbReference>
<dbReference type="Proteomes" id="UP001271007">
    <property type="component" value="Unassembled WGS sequence"/>
</dbReference>
<evidence type="ECO:0000313" key="2">
    <source>
        <dbReference type="Proteomes" id="UP001271007"/>
    </source>
</evidence>
<evidence type="ECO:0008006" key="3">
    <source>
        <dbReference type="Google" id="ProtNLM"/>
    </source>
</evidence>
<name>A0AAJ0DLG1_9PEZI</name>
<reference evidence="1" key="1">
    <citation type="submission" date="2023-04" db="EMBL/GenBank/DDBJ databases">
        <title>Black Yeasts Isolated from many extreme environments.</title>
        <authorList>
            <person name="Coleine C."/>
            <person name="Stajich J.E."/>
            <person name="Selbmann L."/>
        </authorList>
    </citation>
    <scope>NUCLEOTIDE SEQUENCE</scope>
    <source>
        <strain evidence="1">CCFEE 5312</strain>
    </source>
</reference>
<dbReference type="Gene3D" id="3.10.450.50">
    <property type="match status" value="1"/>
</dbReference>
<dbReference type="InterPro" id="IPR032710">
    <property type="entry name" value="NTF2-like_dom_sf"/>
</dbReference>
<accession>A0AAJ0DLG1</accession>
<gene>
    <name evidence="1" type="ORF">LTR09_006314</name>
</gene>
<protein>
    <recommendedName>
        <fullName evidence="3">SnoaL-like domain-containing protein</fullName>
    </recommendedName>
</protein>
<keyword evidence="2" id="KW-1185">Reference proteome</keyword>
<dbReference type="SUPFAM" id="SSF54427">
    <property type="entry name" value="NTF2-like"/>
    <property type="match status" value="1"/>
</dbReference>
<sequence length="175" mass="19379">MVMKREWTPTTPLQAEQCQIATVYNNLAEGNYTAFFSQVAPDVKWTLMGTHPLAGEYTNRTIFLADAIQRLGNVLNSKEANSFKTTHIMGGGDSDWSLQELHALGVCKNGLKYDNKFAWVTRWNTDGVMVEVRGYVDSALIYKAITENESGEYTYTDKRDVLMPGPVGAGRAASG</sequence>
<dbReference type="EMBL" id="JAWDJX010000020">
    <property type="protein sequence ID" value="KAK3052460.1"/>
    <property type="molecule type" value="Genomic_DNA"/>
</dbReference>